<dbReference type="EMBL" id="NPHW01003142">
    <property type="protein sequence ID" value="OXV10088.1"/>
    <property type="molecule type" value="Genomic_DNA"/>
</dbReference>
<evidence type="ECO:0008006" key="4">
    <source>
        <dbReference type="Google" id="ProtNLM"/>
    </source>
</evidence>
<proteinExistence type="predicted"/>
<name>A0A232M194_9EURO</name>
<evidence type="ECO:0000256" key="1">
    <source>
        <dbReference type="SAM" id="MobiDB-lite"/>
    </source>
</evidence>
<feature type="region of interest" description="Disordered" evidence="1">
    <location>
        <begin position="213"/>
        <end position="232"/>
    </location>
</feature>
<dbReference type="InterPro" id="IPR001544">
    <property type="entry name" value="Aminotrans_IV"/>
</dbReference>
<sequence length="297" mass="32394">MASSSNSDSGSFQLLSSLRFDPSLPETVAGLGIQAYPAPNDSPYYLLAYHRDRLAKAAIHFGWQRTVDVLQKDIADLATLFNASIPDKTQPWRLRIEIDVDGVWAISVQPIAPCSLLRLFLPHALGSGGVDGLDSPPWRLYVDSQAIVPSAFTTHKTSVRDDYTAARARAGILSLQDPAEVLVVNPDGEIMEGSISTPYFRSRPSDAELWTASPDKQDARAPTEWVTPPLSSGGNAGTTRRYALVYGICVEQVVRADQLIDGEECWLSNGVRGFIRAAVVLRKKESVESNNTFESSS</sequence>
<accession>A0A232M194</accession>
<dbReference type="SUPFAM" id="SSF56752">
    <property type="entry name" value="D-aminoacid aminotransferase-like PLP-dependent enzymes"/>
    <property type="match status" value="1"/>
</dbReference>
<dbReference type="AlphaFoldDB" id="A0A232M194"/>
<evidence type="ECO:0000313" key="2">
    <source>
        <dbReference type="EMBL" id="OXV10088.1"/>
    </source>
</evidence>
<dbReference type="GO" id="GO:0003824">
    <property type="term" value="F:catalytic activity"/>
    <property type="evidence" value="ECO:0007669"/>
    <property type="project" value="InterPro"/>
</dbReference>
<protein>
    <recommendedName>
        <fullName evidence="4">Aminotransferase class IV</fullName>
    </recommendedName>
</protein>
<evidence type="ECO:0000313" key="3">
    <source>
        <dbReference type="Proteomes" id="UP000243515"/>
    </source>
</evidence>
<gene>
    <name evidence="2" type="ORF">Egran_02146</name>
</gene>
<dbReference type="OrthoDB" id="5288718at2759"/>
<organism evidence="2 3">
    <name type="scientific">Elaphomyces granulatus</name>
    <dbReference type="NCBI Taxonomy" id="519963"/>
    <lineage>
        <taxon>Eukaryota</taxon>
        <taxon>Fungi</taxon>
        <taxon>Dikarya</taxon>
        <taxon>Ascomycota</taxon>
        <taxon>Pezizomycotina</taxon>
        <taxon>Eurotiomycetes</taxon>
        <taxon>Eurotiomycetidae</taxon>
        <taxon>Eurotiales</taxon>
        <taxon>Elaphomycetaceae</taxon>
        <taxon>Elaphomyces</taxon>
    </lineage>
</organism>
<comment type="caution">
    <text evidence="2">The sequence shown here is derived from an EMBL/GenBank/DDBJ whole genome shotgun (WGS) entry which is preliminary data.</text>
</comment>
<keyword evidence="3" id="KW-1185">Reference proteome</keyword>
<dbReference type="InterPro" id="IPR043132">
    <property type="entry name" value="BCAT-like_C"/>
</dbReference>
<dbReference type="Gene3D" id="3.20.10.10">
    <property type="entry name" value="D-amino Acid Aminotransferase, subunit A, domain 2"/>
    <property type="match status" value="1"/>
</dbReference>
<dbReference type="Proteomes" id="UP000243515">
    <property type="component" value="Unassembled WGS sequence"/>
</dbReference>
<dbReference type="InterPro" id="IPR036038">
    <property type="entry name" value="Aminotransferase-like"/>
</dbReference>
<dbReference type="InterPro" id="IPR043131">
    <property type="entry name" value="BCAT-like_N"/>
</dbReference>
<reference evidence="2 3" key="1">
    <citation type="journal article" date="2015" name="Environ. Microbiol.">
        <title>Metagenome sequence of Elaphomyces granulatus from sporocarp tissue reveals Ascomycota ectomycorrhizal fingerprints of genome expansion and a Proteobacteria-rich microbiome.</title>
        <authorList>
            <person name="Quandt C.A."/>
            <person name="Kohler A."/>
            <person name="Hesse C.N."/>
            <person name="Sharpton T.J."/>
            <person name="Martin F."/>
            <person name="Spatafora J.W."/>
        </authorList>
    </citation>
    <scope>NUCLEOTIDE SEQUENCE [LARGE SCALE GENOMIC DNA]</scope>
    <source>
        <strain evidence="2 3">OSC145934</strain>
    </source>
</reference>
<dbReference type="Gene3D" id="3.30.470.10">
    <property type="match status" value="1"/>
</dbReference>
<dbReference type="Pfam" id="PF01063">
    <property type="entry name" value="Aminotran_4"/>
    <property type="match status" value="1"/>
</dbReference>